<dbReference type="Proteomes" id="UP001447842">
    <property type="component" value="Chromosome"/>
</dbReference>
<proteinExistence type="predicted"/>
<protein>
    <recommendedName>
        <fullName evidence="4">SMP domain-containing protein</fullName>
    </recommendedName>
</protein>
<dbReference type="RefSeq" id="WP_345972797.1">
    <property type="nucleotide sequence ID" value="NZ_CP147920.1"/>
</dbReference>
<evidence type="ECO:0000256" key="1">
    <source>
        <dbReference type="SAM" id="MobiDB-lite"/>
    </source>
</evidence>
<keyword evidence="3" id="KW-1185">Reference proteome</keyword>
<feature type="region of interest" description="Disordered" evidence="1">
    <location>
        <begin position="1"/>
        <end position="83"/>
    </location>
</feature>
<sequence length="83" mass="8682">MANKKTSKALASTAGKVMSNPNSSKTQRSLAASALSQTGNNKTTSESMETKASKVMQSNKYSKETKGLAASVLSQATKKPGER</sequence>
<evidence type="ECO:0008006" key="4">
    <source>
        <dbReference type="Google" id="ProtNLM"/>
    </source>
</evidence>
<gene>
    <name evidence="2" type="ORF">WCY31_00715</name>
</gene>
<accession>A0ABZ3HA40</accession>
<evidence type="ECO:0000313" key="2">
    <source>
        <dbReference type="EMBL" id="XAU15237.1"/>
    </source>
</evidence>
<organism evidence="2 3">
    <name type="scientific">Sulfurimonas diazotrophicus</name>
    <dbReference type="NCBI Taxonomy" id="3131939"/>
    <lineage>
        <taxon>Bacteria</taxon>
        <taxon>Pseudomonadati</taxon>
        <taxon>Campylobacterota</taxon>
        <taxon>Epsilonproteobacteria</taxon>
        <taxon>Campylobacterales</taxon>
        <taxon>Sulfurimonadaceae</taxon>
        <taxon>Sulfurimonas</taxon>
    </lineage>
</organism>
<name>A0ABZ3HA40_9BACT</name>
<dbReference type="EMBL" id="CP147920">
    <property type="protein sequence ID" value="XAU15237.1"/>
    <property type="molecule type" value="Genomic_DNA"/>
</dbReference>
<reference evidence="2 3" key="1">
    <citation type="submission" date="2024-03" db="EMBL/GenBank/DDBJ databases">
        <title>Sulfurimonas sp. HSL3-1.</title>
        <authorList>
            <person name="Wang S."/>
        </authorList>
    </citation>
    <scope>NUCLEOTIDE SEQUENCE [LARGE SCALE GENOMIC DNA]</scope>
    <source>
        <strain evidence="2 3">HSL3-1</strain>
    </source>
</reference>
<evidence type="ECO:0000313" key="3">
    <source>
        <dbReference type="Proteomes" id="UP001447842"/>
    </source>
</evidence>
<feature type="compositionally biased region" description="Polar residues" evidence="1">
    <location>
        <begin position="19"/>
        <end position="47"/>
    </location>
</feature>